<evidence type="ECO:0000313" key="2">
    <source>
        <dbReference type="EMBL" id="RKE89564.1"/>
    </source>
</evidence>
<reference evidence="1" key="4">
    <citation type="submission" date="2024-05" db="EMBL/GenBank/DDBJ databases">
        <authorList>
            <person name="Sun Q."/>
            <person name="Sedlacek I."/>
        </authorList>
    </citation>
    <scope>NUCLEOTIDE SEQUENCE</scope>
    <source>
        <strain evidence="1">CCM 8490</strain>
    </source>
</reference>
<evidence type="ECO:0000313" key="1">
    <source>
        <dbReference type="EMBL" id="GGG43500.1"/>
    </source>
</evidence>
<protein>
    <submittedName>
        <fullName evidence="2">Uncharacterized protein</fullName>
    </submittedName>
</protein>
<dbReference type="Proteomes" id="UP000285906">
    <property type="component" value="Unassembled WGS sequence"/>
</dbReference>
<keyword evidence="4" id="KW-1185">Reference proteome</keyword>
<organism evidence="2 3">
    <name type="scientific">Epilithonimonas arachidiradicis</name>
    <dbReference type="NCBI Taxonomy" id="1617282"/>
    <lineage>
        <taxon>Bacteria</taxon>
        <taxon>Pseudomonadati</taxon>
        <taxon>Bacteroidota</taxon>
        <taxon>Flavobacteriia</taxon>
        <taxon>Flavobacteriales</taxon>
        <taxon>Weeksellaceae</taxon>
        <taxon>Chryseobacterium group</taxon>
        <taxon>Epilithonimonas</taxon>
    </lineage>
</organism>
<proteinExistence type="predicted"/>
<accession>A0A420DCN4</accession>
<gene>
    <name evidence="2" type="ORF">BXY58_0133</name>
    <name evidence="1" type="ORF">GCM10007332_01230</name>
</gene>
<reference evidence="1" key="1">
    <citation type="journal article" date="2014" name="Int. J. Syst. Evol. Microbiol.">
        <title>Complete genome of a new Firmicutes species belonging to the dominant human colonic microbiota ('Ruminococcus bicirculans') reveals two chromosomes and a selective capacity to utilize plant glucans.</title>
        <authorList>
            <consortium name="NISC Comparative Sequencing Program"/>
            <person name="Wegmann U."/>
            <person name="Louis P."/>
            <person name="Goesmann A."/>
            <person name="Henrissat B."/>
            <person name="Duncan S.H."/>
            <person name="Flint H.J."/>
        </authorList>
    </citation>
    <scope>NUCLEOTIDE SEQUENCE</scope>
    <source>
        <strain evidence="1">CCM 8490</strain>
    </source>
</reference>
<dbReference type="Proteomes" id="UP000658202">
    <property type="component" value="Unassembled WGS sequence"/>
</dbReference>
<dbReference type="EMBL" id="RAQH01000001">
    <property type="protein sequence ID" value="RKE89564.1"/>
    <property type="molecule type" value="Genomic_DNA"/>
</dbReference>
<reference evidence="2 3" key="2">
    <citation type="submission" date="2018-09" db="EMBL/GenBank/DDBJ databases">
        <title>Genomic Encyclopedia of Archaeal and Bacterial Type Strains, Phase II (KMG-II): from individual species to whole genera.</title>
        <authorList>
            <person name="Goeker M."/>
        </authorList>
    </citation>
    <scope>NUCLEOTIDE SEQUENCE [LARGE SCALE GENOMIC DNA]</scope>
    <source>
        <strain evidence="2 3">DSM 27620</strain>
    </source>
</reference>
<name>A0A420DCN4_9FLAO</name>
<comment type="caution">
    <text evidence="2">The sequence shown here is derived from an EMBL/GenBank/DDBJ whole genome shotgun (WGS) entry which is preliminary data.</text>
</comment>
<evidence type="ECO:0000313" key="4">
    <source>
        <dbReference type="Proteomes" id="UP000658202"/>
    </source>
</evidence>
<sequence>MKIIIMIFLSVSGLLSAQKNKSGDFLQISYNKFNNMLKVKNCSIAKSKIDNRLWLFDDEYPDTSAHFILEVYSNNVKILPETIDISVLPDGDINLNYQKYGIPKMDSIKDDEFYFKIIDDKTKHSALEFNQSTSGSLNYFNFKEGHKYILVVNLVSKNQVIARSNKIELIY</sequence>
<dbReference type="RefSeq" id="WP_120211873.1">
    <property type="nucleotide sequence ID" value="NZ_BMCW01000001.1"/>
</dbReference>
<dbReference type="EMBL" id="BMCW01000001">
    <property type="protein sequence ID" value="GGG43500.1"/>
    <property type="molecule type" value="Genomic_DNA"/>
</dbReference>
<evidence type="ECO:0000313" key="3">
    <source>
        <dbReference type="Proteomes" id="UP000285906"/>
    </source>
</evidence>
<reference evidence="4" key="3">
    <citation type="journal article" date="2019" name="Int. J. Syst. Evol. Microbiol.">
        <title>The Global Catalogue of Microorganisms (GCM) 10K type strain sequencing project: providing services to taxonomists for standard genome sequencing and annotation.</title>
        <authorList>
            <consortium name="The Broad Institute Genomics Platform"/>
            <consortium name="The Broad Institute Genome Sequencing Center for Infectious Disease"/>
            <person name="Wu L."/>
            <person name="Ma J."/>
        </authorList>
    </citation>
    <scope>NUCLEOTIDE SEQUENCE [LARGE SCALE GENOMIC DNA]</scope>
    <source>
        <strain evidence="4">CCM 8490</strain>
    </source>
</reference>
<dbReference type="AlphaFoldDB" id="A0A420DCN4"/>